<evidence type="ECO:0000313" key="2">
    <source>
        <dbReference type="EMBL" id="CAA6822210.1"/>
    </source>
</evidence>
<dbReference type="InterPro" id="IPR010982">
    <property type="entry name" value="Lambda_DNA-bd_dom_sf"/>
</dbReference>
<dbReference type="EMBL" id="CACVAQ010000311">
    <property type="protein sequence ID" value="CAA6822210.1"/>
    <property type="molecule type" value="Genomic_DNA"/>
</dbReference>
<reference evidence="2" key="1">
    <citation type="submission" date="2020-01" db="EMBL/GenBank/DDBJ databases">
        <authorList>
            <person name="Meier V. D."/>
            <person name="Meier V D."/>
        </authorList>
    </citation>
    <scope>NUCLEOTIDE SEQUENCE</scope>
    <source>
        <strain evidence="2">HLG_WM_MAG_10</strain>
    </source>
</reference>
<proteinExistence type="predicted"/>
<feature type="compositionally biased region" description="Basic and acidic residues" evidence="1">
    <location>
        <begin position="159"/>
        <end position="169"/>
    </location>
</feature>
<dbReference type="Gene3D" id="1.10.260.40">
    <property type="entry name" value="lambda repressor-like DNA-binding domains"/>
    <property type="match status" value="1"/>
</dbReference>
<dbReference type="GO" id="GO:0003677">
    <property type="term" value="F:DNA binding"/>
    <property type="evidence" value="ECO:0007669"/>
    <property type="project" value="InterPro"/>
</dbReference>
<name>A0A6S6TZD1_9BACT</name>
<accession>A0A6S6TZD1</accession>
<organism evidence="2">
    <name type="scientific">uncultured Aureispira sp</name>
    <dbReference type="NCBI Taxonomy" id="1331704"/>
    <lineage>
        <taxon>Bacteria</taxon>
        <taxon>Pseudomonadati</taxon>
        <taxon>Bacteroidota</taxon>
        <taxon>Saprospiria</taxon>
        <taxon>Saprospirales</taxon>
        <taxon>Saprospiraceae</taxon>
        <taxon>Aureispira</taxon>
        <taxon>environmental samples</taxon>
    </lineage>
</organism>
<sequence length="179" mass="21572">MKKYEKIYKELSKKYTDEEIGEAMLIPEDLTAEERAAADEELLAFRFKLLQEQTEEERVYSDLLRFKYQMEDYLKKGFYTDEKSFGKHLEEYARILKRTKKKLSEDLDVHYTRLSRIINDREEPNIELTYRLDIHSGNLIPAIYWWKLMIKKQADSIKKDKKTREKEASRVSNAIKFRA</sequence>
<protein>
    <submittedName>
        <fullName evidence="2">Uncharacterized protein</fullName>
    </submittedName>
</protein>
<evidence type="ECO:0000256" key="1">
    <source>
        <dbReference type="SAM" id="MobiDB-lite"/>
    </source>
</evidence>
<dbReference type="AlphaFoldDB" id="A0A6S6TZD1"/>
<gene>
    <name evidence="2" type="ORF">HELGO_WM46276</name>
</gene>
<feature type="region of interest" description="Disordered" evidence="1">
    <location>
        <begin position="159"/>
        <end position="179"/>
    </location>
</feature>
<dbReference type="SUPFAM" id="SSF47413">
    <property type="entry name" value="lambda repressor-like DNA-binding domains"/>
    <property type="match status" value="1"/>
</dbReference>